<comment type="caution">
    <text evidence="1">The sequence shown here is derived from an EMBL/GenBank/DDBJ whole genome shotgun (WGS) entry which is preliminary data.</text>
</comment>
<dbReference type="AlphaFoldDB" id="A0A7Z1S2K2"/>
<evidence type="ECO:0000313" key="1">
    <source>
        <dbReference type="EMBL" id="PMP31533.1"/>
    </source>
</evidence>
<accession>A0A7Z1S2K2</accession>
<reference evidence="1" key="2">
    <citation type="journal article" date="2018" name="Nature">
        <title>A major lineage of non-tailed dsDNA viruses as unrecognized killers of marine bacteria.</title>
        <authorList>
            <person name="Kauffman K.M."/>
            <person name="Hussain F.A."/>
            <person name="Yang J."/>
            <person name="Arevalo P."/>
            <person name="Brown J.M."/>
            <person name="Chang W.K."/>
            <person name="VanInsberghe D."/>
            <person name="Elsherbini J."/>
            <person name="Sharma R.S."/>
            <person name="Cutler M.B."/>
            <person name="Kelly L."/>
            <person name="Polz M.F."/>
        </authorList>
    </citation>
    <scope>NUCLEOTIDE SEQUENCE</scope>
    <source>
        <strain evidence="1">10N.222.46.E12</strain>
    </source>
</reference>
<proteinExistence type="predicted"/>
<dbReference type="RefSeq" id="WP_154723914.1">
    <property type="nucleotide sequence ID" value="NZ_CP170591.1"/>
</dbReference>
<sequence>MQVSELKTVATLVRKVIKKVVSESTYVDVELQRFPSGSCEVSSVILGLYLREKYAVNVVQSVGKRPSPECEYSENNHVWLTVNETIVVDITADQFDDCLEKVFVGRDSAFHDTFEVYDTRPVDISYLLRRGSEGYGHIYKEVVTRMAN</sequence>
<organism evidence="1">
    <name type="scientific">Vibrio cyclitrophicus</name>
    <dbReference type="NCBI Taxonomy" id="47951"/>
    <lineage>
        <taxon>Bacteria</taxon>
        <taxon>Pseudomonadati</taxon>
        <taxon>Pseudomonadota</taxon>
        <taxon>Gammaproteobacteria</taxon>
        <taxon>Vibrionales</taxon>
        <taxon>Vibrionaceae</taxon>
        <taxon>Vibrio</taxon>
    </lineage>
</organism>
<gene>
    <name evidence="1" type="ORF">BCS90_11100</name>
</gene>
<protein>
    <submittedName>
        <fullName evidence="1">Uncharacterized protein</fullName>
    </submittedName>
</protein>
<name>A0A7Z1S2K2_9VIBR</name>
<reference evidence="1" key="1">
    <citation type="submission" date="2016-07" db="EMBL/GenBank/DDBJ databases">
        <authorList>
            <person name="Kauffman K."/>
            <person name="Arevalo P."/>
            <person name="Polz M.F."/>
        </authorList>
    </citation>
    <scope>NUCLEOTIDE SEQUENCE</scope>
    <source>
        <strain evidence="1">10N.222.46.E12</strain>
    </source>
</reference>
<dbReference type="EMBL" id="MDBS01000017">
    <property type="protein sequence ID" value="PMP31533.1"/>
    <property type="molecule type" value="Genomic_DNA"/>
</dbReference>